<dbReference type="PANTHER" id="PTHR30292:SF0">
    <property type="entry name" value="5-OXOPROLINASE SUBUNIT A"/>
    <property type="match status" value="1"/>
</dbReference>
<dbReference type="Proteomes" id="UP000198889">
    <property type="component" value="Unassembled WGS sequence"/>
</dbReference>
<dbReference type="CDD" id="cd10787">
    <property type="entry name" value="LamB_YcsF_like"/>
    <property type="match status" value="1"/>
</dbReference>
<dbReference type="NCBIfam" id="NF003814">
    <property type="entry name" value="PRK05406.1-3"/>
    <property type="match status" value="1"/>
</dbReference>
<dbReference type="InterPro" id="IPR011330">
    <property type="entry name" value="Glyco_hydro/deAcase_b/a-brl"/>
</dbReference>
<dbReference type="NCBIfam" id="NF003816">
    <property type="entry name" value="PRK05406.1-5"/>
    <property type="match status" value="1"/>
</dbReference>
<gene>
    <name evidence="1" type="ORF">SAMN05660859_1553</name>
</gene>
<dbReference type="AlphaFoldDB" id="A0A1G4RDZ4"/>
<organism evidence="1 2">
    <name type="scientific">Ancylobacter rudongensis</name>
    <dbReference type="NCBI Taxonomy" id="177413"/>
    <lineage>
        <taxon>Bacteria</taxon>
        <taxon>Pseudomonadati</taxon>
        <taxon>Pseudomonadota</taxon>
        <taxon>Alphaproteobacteria</taxon>
        <taxon>Hyphomicrobiales</taxon>
        <taxon>Xanthobacteraceae</taxon>
        <taxon>Ancylobacter</taxon>
    </lineage>
</organism>
<evidence type="ECO:0000313" key="2">
    <source>
        <dbReference type="Proteomes" id="UP000198889"/>
    </source>
</evidence>
<dbReference type="STRING" id="177413.SAMN05660859_1553"/>
<proteinExistence type="predicted"/>
<dbReference type="GO" id="GO:0005975">
    <property type="term" value="P:carbohydrate metabolic process"/>
    <property type="evidence" value="ECO:0007669"/>
    <property type="project" value="InterPro"/>
</dbReference>
<name>A0A1G4RDZ4_9HYPH</name>
<dbReference type="Pfam" id="PF03746">
    <property type="entry name" value="LamB_YcsF"/>
    <property type="match status" value="1"/>
</dbReference>
<dbReference type="SUPFAM" id="SSF88713">
    <property type="entry name" value="Glycoside hydrolase/deacetylase"/>
    <property type="match status" value="1"/>
</dbReference>
<dbReference type="EMBL" id="FMTP01000002">
    <property type="protein sequence ID" value="SCW54695.1"/>
    <property type="molecule type" value="Genomic_DNA"/>
</dbReference>
<dbReference type="PANTHER" id="PTHR30292">
    <property type="entry name" value="UNCHARACTERIZED PROTEIN YBGL-RELATED"/>
    <property type="match status" value="1"/>
</dbReference>
<dbReference type="Gene3D" id="3.20.20.370">
    <property type="entry name" value="Glycoside hydrolase/deacetylase"/>
    <property type="match status" value="1"/>
</dbReference>
<accession>A0A1G4RDZ4</accession>
<keyword evidence="2" id="KW-1185">Reference proteome</keyword>
<protein>
    <submittedName>
        <fullName evidence="1">UPF0271 protein</fullName>
    </submittedName>
</protein>
<dbReference type="InterPro" id="IPR005501">
    <property type="entry name" value="LamB/YcsF/PxpA-like"/>
</dbReference>
<sequence length="258" mass="27686">MAKRMNINADMGEGYGHYDIGNDDAILKIVKSVNVACGQHAGDATVMRDVCLKAKANGVSVGAHPGFNDVWGFGRRQIRMNADDLEYLVAYQLGALAGMAAYAGVKVTHVKPHGALNNMCAVDKDYARAVGRAIKVVDPSLYYLALSGTEMEKAAIDLGVPLSREAFIDRLYEDDGNLRSRVHADSMIRDPKVASERVVRMVLDGEIISVNGKKMPTRFDSLCVHGDEPSAIAVASACCEALRAAGVELVTLPEMMAG</sequence>
<reference evidence="2" key="1">
    <citation type="submission" date="2016-10" db="EMBL/GenBank/DDBJ databases">
        <authorList>
            <person name="Varghese N."/>
            <person name="Submissions S."/>
        </authorList>
    </citation>
    <scope>NUCLEOTIDE SEQUENCE [LARGE SCALE GENOMIC DNA]</scope>
    <source>
        <strain evidence="2">CGMCC 1.1761</strain>
    </source>
</reference>
<evidence type="ECO:0000313" key="1">
    <source>
        <dbReference type="EMBL" id="SCW54695.1"/>
    </source>
</evidence>